<dbReference type="InterPro" id="IPR000715">
    <property type="entry name" value="Glycosyl_transferase_4"/>
</dbReference>
<evidence type="ECO:0000256" key="2">
    <source>
        <dbReference type="ARBA" id="ARBA00022475"/>
    </source>
</evidence>
<organism evidence="9 10">
    <name type="scientific">Candidatus Shapirobacteria bacterium CG10_big_fil_rev_8_21_14_0_10_40_9</name>
    <dbReference type="NCBI Taxonomy" id="1974888"/>
    <lineage>
        <taxon>Bacteria</taxon>
        <taxon>Candidatus Shapironibacteriota</taxon>
    </lineage>
</organism>
<feature type="transmembrane region" description="Helical" evidence="8">
    <location>
        <begin position="6"/>
        <end position="33"/>
    </location>
</feature>
<protein>
    <recommendedName>
        <fullName evidence="11">Undecaprenyl-phosphate alpha-N-acetylglucosaminyl 1-phosphate transferase</fullName>
    </recommendedName>
</protein>
<dbReference type="CDD" id="cd06853">
    <property type="entry name" value="GT_WecA_like"/>
    <property type="match status" value="1"/>
</dbReference>
<feature type="transmembrane region" description="Helical" evidence="8">
    <location>
        <begin position="310"/>
        <end position="328"/>
    </location>
</feature>
<dbReference type="EMBL" id="PFEK01000062">
    <property type="protein sequence ID" value="PJE67317.1"/>
    <property type="molecule type" value="Genomic_DNA"/>
</dbReference>
<dbReference type="GO" id="GO:0046872">
    <property type="term" value="F:metal ion binding"/>
    <property type="evidence" value="ECO:0007669"/>
    <property type="project" value="UniProtKB-KW"/>
</dbReference>
<evidence type="ECO:0008006" key="11">
    <source>
        <dbReference type="Google" id="ProtNLM"/>
    </source>
</evidence>
<evidence type="ECO:0000256" key="4">
    <source>
        <dbReference type="ARBA" id="ARBA00022692"/>
    </source>
</evidence>
<dbReference type="GO" id="GO:0016780">
    <property type="term" value="F:phosphotransferase activity, for other substituted phosphate groups"/>
    <property type="evidence" value="ECO:0007669"/>
    <property type="project" value="InterPro"/>
</dbReference>
<evidence type="ECO:0000256" key="5">
    <source>
        <dbReference type="ARBA" id="ARBA00022989"/>
    </source>
</evidence>
<evidence type="ECO:0000256" key="6">
    <source>
        <dbReference type="ARBA" id="ARBA00023136"/>
    </source>
</evidence>
<dbReference type="Pfam" id="PF00953">
    <property type="entry name" value="Glycos_transf_4"/>
    <property type="match status" value="1"/>
</dbReference>
<sequence length="366" mass="40341">MNFSLFWQIFFLPLIVSFLISFLSTPLVIKAAWKTGLIEDPRKRKHPKVIHTYPVPRGGGIPILAAFLLTSLLFLKLDKHLVGILSGATLAVLIGTLDDKYDLHPILRLFTGFLSAALVVGAGIGIAFVTNPFGGIIDLSQPRIYFELFGELRSIWVLSCLFALFWIVWCMNMVNWSSGLDGQLSGMVPIAAITIALLSFRFTEDITQWNVAILAAATAGAYLGFLPFHLFPQKIMPGYGGATLAGFLLATLSILSGAKVATAILVLGLPLTDGLYTIVRRLAQGQSPFWGDRGHLHHRLLDLGWSKRKVAFFYWLVTAVLGILALNLNSRQKFYTIVMVGVLIGGLLLWLTYLRTWHGRQDQGSG</sequence>
<feature type="transmembrane region" description="Helical" evidence="8">
    <location>
        <begin position="261"/>
        <end position="279"/>
    </location>
</feature>
<keyword evidence="3" id="KW-0808">Transferase</keyword>
<evidence type="ECO:0000256" key="1">
    <source>
        <dbReference type="ARBA" id="ARBA00004651"/>
    </source>
</evidence>
<feature type="transmembrane region" description="Helical" evidence="8">
    <location>
        <begin position="184"/>
        <end position="203"/>
    </location>
</feature>
<reference evidence="10" key="1">
    <citation type="submission" date="2017-09" db="EMBL/GenBank/DDBJ databases">
        <title>Depth-based differentiation of microbial function through sediment-hosted aquifers and enrichment of novel symbionts in the deep terrestrial subsurface.</title>
        <authorList>
            <person name="Probst A.J."/>
            <person name="Ladd B."/>
            <person name="Jarett J.K."/>
            <person name="Geller-Mcgrath D.E."/>
            <person name="Sieber C.M.K."/>
            <person name="Emerson J.B."/>
            <person name="Anantharaman K."/>
            <person name="Thomas B.C."/>
            <person name="Malmstrom R."/>
            <person name="Stieglmeier M."/>
            <person name="Klingl A."/>
            <person name="Woyke T."/>
            <person name="Ryan C.M."/>
            <person name="Banfield J.F."/>
        </authorList>
    </citation>
    <scope>NUCLEOTIDE SEQUENCE [LARGE SCALE GENOMIC DNA]</scope>
</reference>
<keyword evidence="7" id="KW-0460">Magnesium</keyword>
<evidence type="ECO:0000313" key="9">
    <source>
        <dbReference type="EMBL" id="PJE67317.1"/>
    </source>
</evidence>
<evidence type="ECO:0000256" key="7">
    <source>
        <dbReference type="PIRSR" id="PIRSR600715-1"/>
    </source>
</evidence>
<keyword evidence="7" id="KW-0479">Metal-binding</keyword>
<dbReference type="GO" id="GO:0071555">
    <property type="term" value="P:cell wall organization"/>
    <property type="evidence" value="ECO:0007669"/>
    <property type="project" value="TreeGrafter"/>
</dbReference>
<feature type="transmembrane region" description="Helical" evidence="8">
    <location>
        <begin position="334"/>
        <end position="354"/>
    </location>
</feature>
<feature type="transmembrane region" description="Helical" evidence="8">
    <location>
        <begin position="238"/>
        <end position="255"/>
    </location>
</feature>
<accession>A0A2M8L366</accession>
<dbReference type="AlphaFoldDB" id="A0A2M8L366"/>
<keyword evidence="2" id="KW-1003">Cell membrane</keyword>
<feature type="transmembrane region" description="Helical" evidence="8">
    <location>
        <begin position="54"/>
        <end position="74"/>
    </location>
</feature>
<name>A0A2M8L366_9BACT</name>
<evidence type="ECO:0000313" key="10">
    <source>
        <dbReference type="Proteomes" id="UP000231474"/>
    </source>
</evidence>
<feature type="transmembrane region" description="Helical" evidence="8">
    <location>
        <begin position="154"/>
        <end position="172"/>
    </location>
</feature>
<comment type="cofactor">
    <cofactor evidence="7">
        <name>Mg(2+)</name>
        <dbReference type="ChEBI" id="CHEBI:18420"/>
    </cofactor>
</comment>
<gene>
    <name evidence="9" type="ORF">COU95_03160</name>
</gene>
<comment type="caution">
    <text evidence="9">The sequence shown here is derived from an EMBL/GenBank/DDBJ whole genome shotgun (WGS) entry which is preliminary data.</text>
</comment>
<dbReference type="PANTHER" id="PTHR22926">
    <property type="entry name" value="PHOSPHO-N-ACETYLMURAMOYL-PENTAPEPTIDE-TRANSFERASE"/>
    <property type="match status" value="1"/>
</dbReference>
<dbReference type="GO" id="GO:0009103">
    <property type="term" value="P:lipopolysaccharide biosynthetic process"/>
    <property type="evidence" value="ECO:0007669"/>
    <property type="project" value="TreeGrafter"/>
</dbReference>
<keyword evidence="4 8" id="KW-0812">Transmembrane</keyword>
<keyword evidence="5 8" id="KW-1133">Transmembrane helix</keyword>
<dbReference type="PANTHER" id="PTHR22926:SF3">
    <property type="entry name" value="UNDECAPRENYL-PHOSPHATE ALPHA-N-ACETYLGLUCOSAMINYL 1-PHOSPHATE TRANSFERASE"/>
    <property type="match status" value="1"/>
</dbReference>
<evidence type="ECO:0000256" key="3">
    <source>
        <dbReference type="ARBA" id="ARBA00022679"/>
    </source>
</evidence>
<dbReference type="GO" id="GO:0044038">
    <property type="term" value="P:cell wall macromolecule biosynthetic process"/>
    <property type="evidence" value="ECO:0007669"/>
    <property type="project" value="TreeGrafter"/>
</dbReference>
<feature type="transmembrane region" description="Helical" evidence="8">
    <location>
        <begin position="209"/>
        <end position="231"/>
    </location>
</feature>
<feature type="transmembrane region" description="Helical" evidence="8">
    <location>
        <begin position="109"/>
        <end position="134"/>
    </location>
</feature>
<feature type="binding site" evidence="7">
    <location>
        <position position="175"/>
    </location>
    <ligand>
        <name>Mg(2+)</name>
        <dbReference type="ChEBI" id="CHEBI:18420"/>
    </ligand>
</feature>
<keyword evidence="6 8" id="KW-0472">Membrane</keyword>
<evidence type="ECO:0000256" key="8">
    <source>
        <dbReference type="SAM" id="Phobius"/>
    </source>
</evidence>
<feature type="transmembrane region" description="Helical" evidence="8">
    <location>
        <begin position="80"/>
        <end position="97"/>
    </location>
</feature>
<dbReference type="Proteomes" id="UP000231474">
    <property type="component" value="Unassembled WGS sequence"/>
</dbReference>
<proteinExistence type="predicted"/>
<dbReference type="GO" id="GO:0005886">
    <property type="term" value="C:plasma membrane"/>
    <property type="evidence" value="ECO:0007669"/>
    <property type="project" value="UniProtKB-SubCell"/>
</dbReference>
<comment type="subcellular location">
    <subcellularLocation>
        <location evidence="1">Cell membrane</location>
        <topology evidence="1">Multi-pass membrane protein</topology>
    </subcellularLocation>
</comment>